<dbReference type="InterPro" id="IPR050744">
    <property type="entry name" value="AI-2_Isomerase_LsrG"/>
</dbReference>
<name>A0A0D2E093_9EURO</name>
<dbReference type="PANTHER" id="PTHR33336:SF3">
    <property type="entry name" value="ABM DOMAIN-CONTAINING PROTEIN"/>
    <property type="match status" value="1"/>
</dbReference>
<sequence length="113" mass="13132">MAEAEKDWKDTKWEIPEGEFAVFGKVYTDPEHTDKVEAIYRETTKRAHEEKGTLSYCLGRDPDDPSIIHFFERYESKAAFEKHNDQKIIEELVNSGWMKDVKAAFVKPIPPAK</sequence>
<dbReference type="HOGENOM" id="CLU_131496_6_1_1"/>
<dbReference type="AlphaFoldDB" id="A0A0D2E093"/>
<evidence type="ECO:0000313" key="2">
    <source>
        <dbReference type="EMBL" id="KIW41209.1"/>
    </source>
</evidence>
<evidence type="ECO:0000259" key="1">
    <source>
        <dbReference type="PROSITE" id="PS51725"/>
    </source>
</evidence>
<organism evidence="2 3">
    <name type="scientific">Exophiala oligosperma</name>
    <dbReference type="NCBI Taxonomy" id="215243"/>
    <lineage>
        <taxon>Eukaryota</taxon>
        <taxon>Fungi</taxon>
        <taxon>Dikarya</taxon>
        <taxon>Ascomycota</taxon>
        <taxon>Pezizomycotina</taxon>
        <taxon>Eurotiomycetes</taxon>
        <taxon>Chaetothyriomycetidae</taxon>
        <taxon>Chaetothyriales</taxon>
        <taxon>Herpotrichiellaceae</taxon>
        <taxon>Exophiala</taxon>
    </lineage>
</organism>
<gene>
    <name evidence="2" type="ORF">PV06_06786</name>
</gene>
<dbReference type="Pfam" id="PF03992">
    <property type="entry name" value="ABM"/>
    <property type="match status" value="1"/>
</dbReference>
<dbReference type="GeneID" id="27358860"/>
<feature type="domain" description="ABM" evidence="1">
    <location>
        <begin position="20"/>
        <end position="110"/>
    </location>
</feature>
<dbReference type="InterPro" id="IPR011008">
    <property type="entry name" value="Dimeric_a/b-barrel"/>
</dbReference>
<dbReference type="OrthoDB" id="4641034at2759"/>
<dbReference type="EMBL" id="KN847337">
    <property type="protein sequence ID" value="KIW41209.1"/>
    <property type="molecule type" value="Genomic_DNA"/>
</dbReference>
<dbReference type="PANTHER" id="PTHR33336">
    <property type="entry name" value="QUINOL MONOOXYGENASE YGIN-RELATED"/>
    <property type="match status" value="1"/>
</dbReference>
<evidence type="ECO:0000313" key="3">
    <source>
        <dbReference type="Proteomes" id="UP000053342"/>
    </source>
</evidence>
<dbReference type="SUPFAM" id="SSF54909">
    <property type="entry name" value="Dimeric alpha+beta barrel"/>
    <property type="match status" value="1"/>
</dbReference>
<dbReference type="Proteomes" id="UP000053342">
    <property type="component" value="Unassembled WGS sequence"/>
</dbReference>
<keyword evidence="3" id="KW-1185">Reference proteome</keyword>
<dbReference type="VEuPathDB" id="FungiDB:PV06_06786"/>
<dbReference type="PROSITE" id="PS51725">
    <property type="entry name" value="ABM"/>
    <property type="match status" value="1"/>
</dbReference>
<dbReference type="Gene3D" id="3.30.70.100">
    <property type="match status" value="1"/>
</dbReference>
<reference evidence="2 3" key="1">
    <citation type="submission" date="2015-01" db="EMBL/GenBank/DDBJ databases">
        <title>The Genome Sequence of Exophiala oligosperma CBS72588.</title>
        <authorList>
            <consortium name="The Broad Institute Genomics Platform"/>
            <person name="Cuomo C."/>
            <person name="de Hoog S."/>
            <person name="Gorbushina A."/>
            <person name="Stielow B."/>
            <person name="Teixiera M."/>
            <person name="Abouelleil A."/>
            <person name="Chapman S.B."/>
            <person name="Priest M."/>
            <person name="Young S.K."/>
            <person name="Wortman J."/>
            <person name="Nusbaum C."/>
            <person name="Birren B."/>
        </authorList>
    </citation>
    <scope>NUCLEOTIDE SEQUENCE [LARGE SCALE GENOMIC DNA]</scope>
    <source>
        <strain evidence="2 3">CBS 72588</strain>
    </source>
</reference>
<dbReference type="InterPro" id="IPR007138">
    <property type="entry name" value="ABM_dom"/>
</dbReference>
<dbReference type="GO" id="GO:0003824">
    <property type="term" value="F:catalytic activity"/>
    <property type="evidence" value="ECO:0007669"/>
    <property type="project" value="TreeGrafter"/>
</dbReference>
<dbReference type="STRING" id="215243.A0A0D2E093"/>
<protein>
    <recommendedName>
        <fullName evidence="1">ABM domain-containing protein</fullName>
    </recommendedName>
</protein>
<proteinExistence type="predicted"/>
<dbReference type="RefSeq" id="XP_016261425.1">
    <property type="nucleotide sequence ID" value="XM_016407945.1"/>
</dbReference>
<accession>A0A0D2E093</accession>